<proteinExistence type="predicted"/>
<organism evidence="1">
    <name type="scientific">Fusarium oxysporum Fo47</name>
    <dbReference type="NCBI Taxonomy" id="660027"/>
    <lineage>
        <taxon>Eukaryota</taxon>
        <taxon>Fungi</taxon>
        <taxon>Dikarya</taxon>
        <taxon>Ascomycota</taxon>
        <taxon>Pezizomycotina</taxon>
        <taxon>Sordariomycetes</taxon>
        <taxon>Hypocreomycetidae</taxon>
        <taxon>Hypocreales</taxon>
        <taxon>Nectriaceae</taxon>
        <taxon>Fusarium</taxon>
        <taxon>Fusarium oxysporum species complex</taxon>
    </lineage>
</organism>
<accession>W9LGR4</accession>
<gene>
    <name evidence="1" type="ORF">FOZG_02013</name>
</gene>
<reference evidence="1" key="1">
    <citation type="submission" date="2011-06" db="EMBL/GenBank/DDBJ databases">
        <title>The Genome Sequence of Fusarium oxysporum Fo47.</title>
        <authorList>
            <consortium name="The Broad Institute Genome Sequencing Platform"/>
            <person name="Ma L.-J."/>
            <person name="Gale L.R."/>
            <person name="Schwartz D.C."/>
            <person name="Zhou S."/>
            <person name="Corby-Kistler H."/>
            <person name="Young S.K."/>
            <person name="Zeng Q."/>
            <person name="Gargeya S."/>
            <person name="Fitzgerald M."/>
            <person name="Haas B."/>
            <person name="Abouelleil A."/>
            <person name="Alvarado L."/>
            <person name="Arachchi H.M."/>
            <person name="Berlin A."/>
            <person name="Brown A."/>
            <person name="Chapman S.B."/>
            <person name="Chen Z."/>
            <person name="Dunbar C."/>
            <person name="Freedman E."/>
            <person name="Gearin G."/>
            <person name="Gellesch M."/>
            <person name="Goldberg J."/>
            <person name="Griggs A."/>
            <person name="Gujja S."/>
            <person name="Heiman D."/>
            <person name="Howarth C."/>
            <person name="Larson L."/>
            <person name="Lui A."/>
            <person name="MacDonald P.J.P."/>
            <person name="Mehta T."/>
            <person name="Montmayeur A."/>
            <person name="Murphy C."/>
            <person name="Neiman D."/>
            <person name="Pearson M."/>
            <person name="Priest M."/>
            <person name="Roberts A."/>
            <person name="Saif S."/>
            <person name="Shea T."/>
            <person name="Shenoy N."/>
            <person name="Sisk P."/>
            <person name="Stolte C."/>
            <person name="Sykes S."/>
            <person name="Wortman J."/>
            <person name="Nusbaum C."/>
            <person name="Birren B."/>
        </authorList>
    </citation>
    <scope>NUCLEOTIDE SEQUENCE [LARGE SCALE GENOMIC DNA]</scope>
    <source>
        <strain evidence="1">Fo47</strain>
    </source>
</reference>
<evidence type="ECO:0000313" key="1">
    <source>
        <dbReference type="EMBL" id="EWZ52218.1"/>
    </source>
</evidence>
<dbReference type="EMBL" id="JH717896">
    <property type="protein sequence ID" value="EWZ52218.1"/>
    <property type="molecule type" value="Genomic_DNA"/>
</dbReference>
<dbReference type="VEuPathDB" id="FungiDB:FOZG_02013"/>
<sequence length="69" mass="7894">MDLQLEDHDVIDSDVDSDDLEIVYYKANTGFSPSCGLCRFDFRIDDTVVVFKENRNHADITSLGCVYTR</sequence>
<dbReference type="HOGENOM" id="CLU_2776006_0_0_1"/>
<dbReference type="Proteomes" id="UP000030766">
    <property type="component" value="Unassembled WGS sequence"/>
</dbReference>
<reference evidence="1" key="2">
    <citation type="submission" date="2012-06" db="EMBL/GenBank/DDBJ databases">
        <title>Annotation of the Genome Sequence of Fusarium oxysporum Fo47.</title>
        <authorList>
            <consortium name="The Broad Institute Genomics Platform"/>
            <person name="Ma L.-J."/>
            <person name="Corby-Kistler H."/>
            <person name="Broz K."/>
            <person name="Gale L.R."/>
            <person name="Jonkers W."/>
            <person name="O'Donnell K."/>
            <person name="Ploetz R."/>
            <person name="Steinberg C."/>
            <person name="Schwartz D.C."/>
            <person name="VanEtten H."/>
            <person name="Zhou S."/>
            <person name="Young S.K."/>
            <person name="Zeng Q."/>
            <person name="Gargeya S."/>
            <person name="Fitzgerald M."/>
            <person name="Abouelleil A."/>
            <person name="Alvarado L."/>
            <person name="Chapman S.B."/>
            <person name="Gainer-Dewar J."/>
            <person name="Goldberg J."/>
            <person name="Griggs A."/>
            <person name="Gujja S."/>
            <person name="Hansen M."/>
            <person name="Howarth C."/>
            <person name="Imamovic A."/>
            <person name="Ireland A."/>
            <person name="Larimer J."/>
            <person name="McCowan C."/>
            <person name="Murphy C."/>
            <person name="Pearson M."/>
            <person name="Poon T.W."/>
            <person name="Priest M."/>
            <person name="Roberts A."/>
            <person name="Saif S."/>
            <person name="Shea T."/>
            <person name="Sykes S."/>
            <person name="Wortman J."/>
            <person name="Nusbaum C."/>
            <person name="Birren B."/>
        </authorList>
    </citation>
    <scope>NUCLEOTIDE SEQUENCE</scope>
    <source>
        <strain evidence="1">Fo47</strain>
    </source>
</reference>
<name>W9LGR4_FUSOX</name>
<dbReference type="AlphaFoldDB" id="W9LGR4"/>
<protein>
    <submittedName>
        <fullName evidence="1">Uncharacterized protein</fullName>
    </submittedName>
</protein>